<dbReference type="InterPro" id="IPR001370">
    <property type="entry name" value="BIR_rpt"/>
</dbReference>
<evidence type="ECO:0000256" key="1">
    <source>
        <dbReference type="ARBA" id="ARBA00022723"/>
    </source>
</evidence>
<gene>
    <name evidence="3" type="ORF">MELIAE_LOCUS425</name>
</gene>
<keyword evidence="4" id="KW-1185">Reference proteome</keyword>
<protein>
    <submittedName>
        <fullName evidence="3">Uncharacterized protein</fullName>
    </submittedName>
</protein>
<accession>A0A9P0API3</accession>
<dbReference type="Proteomes" id="UP001154078">
    <property type="component" value="Chromosome 1"/>
</dbReference>
<dbReference type="CDD" id="cd00022">
    <property type="entry name" value="BIR"/>
    <property type="match status" value="1"/>
</dbReference>
<dbReference type="PROSITE" id="PS50143">
    <property type="entry name" value="BIR_REPEAT_2"/>
    <property type="match status" value="1"/>
</dbReference>
<evidence type="ECO:0000313" key="4">
    <source>
        <dbReference type="Proteomes" id="UP001154078"/>
    </source>
</evidence>
<evidence type="ECO:0000313" key="3">
    <source>
        <dbReference type="EMBL" id="CAH0546207.1"/>
    </source>
</evidence>
<dbReference type="AlphaFoldDB" id="A0A9P0API3"/>
<dbReference type="SMART" id="SM00238">
    <property type="entry name" value="BIR"/>
    <property type="match status" value="1"/>
</dbReference>
<dbReference type="OrthoDB" id="2196114at2759"/>
<dbReference type="Gene3D" id="1.10.1170.10">
    <property type="entry name" value="Inhibitor Of Apoptosis Protein (2mihbC-IAP-1), Chain A"/>
    <property type="match status" value="1"/>
</dbReference>
<proteinExistence type="predicted"/>
<keyword evidence="2" id="KW-0862">Zinc</keyword>
<dbReference type="EMBL" id="OV121132">
    <property type="protein sequence ID" value="CAH0546207.1"/>
    <property type="molecule type" value="Genomic_DNA"/>
</dbReference>
<keyword evidence="1" id="KW-0479">Metal-binding</keyword>
<dbReference type="PANTHER" id="PTHR46771">
    <property type="entry name" value="DETERIN"/>
    <property type="match status" value="1"/>
</dbReference>
<dbReference type="Pfam" id="PF00653">
    <property type="entry name" value="BIR"/>
    <property type="match status" value="1"/>
</dbReference>
<evidence type="ECO:0000256" key="2">
    <source>
        <dbReference type="ARBA" id="ARBA00022833"/>
    </source>
</evidence>
<dbReference type="PANTHER" id="PTHR46771:SF5">
    <property type="entry name" value="DETERIN"/>
    <property type="match status" value="1"/>
</dbReference>
<dbReference type="GO" id="GO:0046872">
    <property type="term" value="F:metal ion binding"/>
    <property type="evidence" value="ECO:0007669"/>
    <property type="project" value="UniProtKB-KW"/>
</dbReference>
<name>A0A9P0API3_BRAAE</name>
<dbReference type="SUPFAM" id="SSF57924">
    <property type="entry name" value="Inhibitor of apoptosis (IAP) repeat"/>
    <property type="match status" value="1"/>
</dbReference>
<sequence>MVLLITNNQFLFKNPKENNMEEQQISQKVNQEVFNLLKKIDPLFFEENRLLTFKSWVFKDNKPCSAQKLAEAGFIFYGTKQDPDTVKCFFCDKTLDGWEEMDCPWSEHESHAPYCNYAKLRTSNLRVEDYINLRKELLIKIKNKFVEDKKIESEEALEEILDEMET</sequence>
<organism evidence="3 4">
    <name type="scientific">Brassicogethes aeneus</name>
    <name type="common">Rape pollen beetle</name>
    <name type="synonym">Meligethes aeneus</name>
    <dbReference type="NCBI Taxonomy" id="1431903"/>
    <lineage>
        <taxon>Eukaryota</taxon>
        <taxon>Metazoa</taxon>
        <taxon>Ecdysozoa</taxon>
        <taxon>Arthropoda</taxon>
        <taxon>Hexapoda</taxon>
        <taxon>Insecta</taxon>
        <taxon>Pterygota</taxon>
        <taxon>Neoptera</taxon>
        <taxon>Endopterygota</taxon>
        <taxon>Coleoptera</taxon>
        <taxon>Polyphaga</taxon>
        <taxon>Cucujiformia</taxon>
        <taxon>Nitidulidae</taxon>
        <taxon>Meligethinae</taxon>
        <taxon>Brassicogethes</taxon>
    </lineage>
</organism>
<reference evidence="3" key="1">
    <citation type="submission" date="2021-12" db="EMBL/GenBank/DDBJ databases">
        <authorList>
            <person name="King R."/>
        </authorList>
    </citation>
    <scope>NUCLEOTIDE SEQUENCE</scope>
</reference>
<dbReference type="InterPro" id="IPR051190">
    <property type="entry name" value="Baculoviral_IAP"/>
</dbReference>